<dbReference type="Proteomes" id="UP001285352">
    <property type="component" value="Unassembled WGS sequence"/>
</dbReference>
<comment type="caution">
    <text evidence="1">The sequence shown here is derived from an EMBL/GenBank/DDBJ whole genome shotgun (WGS) entry which is preliminary data.</text>
</comment>
<dbReference type="SUPFAM" id="SSF47794">
    <property type="entry name" value="Rad51 N-terminal domain-like"/>
    <property type="match status" value="1"/>
</dbReference>
<reference evidence="1 2" key="1">
    <citation type="submission" date="2023-11" db="EMBL/GenBank/DDBJ databases">
        <title>Lentzea sokolovensis, sp. nov., Lentzea kristufkii, sp. nov., and Lentzea miocenensis, sp. nov., rare actinobacteria from Sokolov Coal Basin, Miocene lacustrine sediment, Czech Republic.</title>
        <authorList>
            <person name="Lara A."/>
            <person name="Kotroba L."/>
            <person name="Nouioui I."/>
            <person name="Neumann-Schaal M."/>
            <person name="Mast Y."/>
            <person name="Chronakova A."/>
        </authorList>
    </citation>
    <scope>NUCLEOTIDE SEQUENCE [LARGE SCALE GENOMIC DNA]</scope>
    <source>
        <strain evidence="1 2">BCCO 10_0061</strain>
    </source>
</reference>
<dbReference type="RefSeq" id="WP_319975079.1">
    <property type="nucleotide sequence ID" value="NZ_JAXAVU010000006.1"/>
</dbReference>
<sequence>MTAEFPASIGKVATRELTAHGYTTFDSLTKVSAKTLLKIHGVGPKAIRILGEELAAQGKAYAAD</sequence>
<proteinExistence type="predicted"/>
<evidence type="ECO:0000313" key="2">
    <source>
        <dbReference type="Proteomes" id="UP001285352"/>
    </source>
</evidence>
<dbReference type="EMBL" id="JAXAVU010000006">
    <property type="protein sequence ID" value="MDX8142775.1"/>
    <property type="molecule type" value="Genomic_DNA"/>
</dbReference>
<evidence type="ECO:0008006" key="3">
    <source>
        <dbReference type="Google" id="ProtNLM"/>
    </source>
</evidence>
<gene>
    <name evidence="1" type="ORF">SK854_11680</name>
</gene>
<accession>A0ABU4UVR9</accession>
<name>A0ABU4UVR9_9PSEU</name>
<protein>
    <recommendedName>
        <fullName evidence="3">Helix-hairpin-helix domain-containing protein</fullName>
    </recommendedName>
</protein>
<keyword evidence="2" id="KW-1185">Reference proteome</keyword>
<organism evidence="1 2">
    <name type="scientific">Lentzea sokolovensis</name>
    <dbReference type="NCBI Taxonomy" id="3095429"/>
    <lineage>
        <taxon>Bacteria</taxon>
        <taxon>Bacillati</taxon>
        <taxon>Actinomycetota</taxon>
        <taxon>Actinomycetes</taxon>
        <taxon>Pseudonocardiales</taxon>
        <taxon>Pseudonocardiaceae</taxon>
        <taxon>Lentzea</taxon>
    </lineage>
</organism>
<evidence type="ECO:0000313" key="1">
    <source>
        <dbReference type="EMBL" id="MDX8142775.1"/>
    </source>
</evidence>
<dbReference type="Gene3D" id="1.10.150.20">
    <property type="entry name" value="5' to 3' exonuclease, C-terminal subdomain"/>
    <property type="match status" value="1"/>
</dbReference>
<dbReference type="InterPro" id="IPR010995">
    <property type="entry name" value="DNA_repair_Rad51/TF_NusA_a-hlx"/>
</dbReference>